<dbReference type="GO" id="GO:0003723">
    <property type="term" value="F:RNA binding"/>
    <property type="evidence" value="ECO:0007669"/>
    <property type="project" value="UniProtKB-UniRule"/>
</dbReference>
<sequence length="702" mass="77485">MYAHCQHTHGDVQGGEAFGTVYGAWGDSRFGSSIYPLPWCVPLHTAGFKLKAHLKRHMELVHEHCECRVPGCDHVAETETEAAVHAKNHRICRVQGCGEVLMGDEEASRHLRDVHPTQVALAEMGRIAEDSTAQESMLPALSTAKNNFLKALGTGVQGAATPSISEAVASVSESAKNTEMKAFAENAYGHTPCQVRGCDHTAESAAASAIHARDHRMFEVSGCGQVLMGDEEEARHLRDVHKGSATGVSGFPLLHHYPKVDAEPDSRRRLYLGNLPHSTTKADIEHHFRGTGKITDIKLFHGFAFLEYKDWVDALHVATPYHGSDFMGQRLVVDFDPDPQIYDRAEGSASAATPRQEDATPTHEPPLSADHREIDVTDYGTTSMGLEAEAQHKRIHIRRDDPTNIMDTSGASMARTEQGTNEVLSSAQLDVGNEPRRSPRPTDHETSMIGRPSYEYQYTARKRRSDETLNSKGRNDALLERCYERAGRTSLAPYPTRLIGSEDVVKVLLDAGCNVNARTTRNATALHLAASQNHVSVVGRLLDHRADVNARTINNATPLHLAVTQHHAVVVRRLLEHGADVNARTFDDETSLHLAARWNYVDIVHELLEHGADVDARTFDNQTPLHLALSRNYLDVVRQPLARCPYIGPDIVERQLRLWEETIAEHAGLSQDTSGQQLAAEALEKRELLGELLRMLKTCNGA</sequence>
<dbReference type="SUPFAM" id="SSF54928">
    <property type="entry name" value="RNA-binding domain, RBD"/>
    <property type="match status" value="1"/>
</dbReference>
<dbReference type="InterPro" id="IPR012677">
    <property type="entry name" value="Nucleotide-bd_a/b_plait_sf"/>
</dbReference>
<feature type="region of interest" description="Disordered" evidence="5">
    <location>
        <begin position="339"/>
        <end position="373"/>
    </location>
</feature>
<evidence type="ECO:0000256" key="2">
    <source>
        <dbReference type="ARBA" id="ARBA00023043"/>
    </source>
</evidence>
<evidence type="ECO:0000313" key="8">
    <source>
        <dbReference type="Proteomes" id="UP001271007"/>
    </source>
</evidence>
<dbReference type="InterPro" id="IPR035979">
    <property type="entry name" value="RBD_domain_sf"/>
</dbReference>
<dbReference type="SMART" id="SM00248">
    <property type="entry name" value="ANK"/>
    <property type="match status" value="5"/>
</dbReference>
<dbReference type="PROSITE" id="PS00028">
    <property type="entry name" value="ZINC_FINGER_C2H2_1"/>
    <property type="match status" value="1"/>
</dbReference>
<dbReference type="Pfam" id="PF00076">
    <property type="entry name" value="RRM_1"/>
    <property type="match status" value="1"/>
</dbReference>
<dbReference type="PRINTS" id="PR01415">
    <property type="entry name" value="ANKYRIN"/>
</dbReference>
<dbReference type="EMBL" id="JAWDJX010000057">
    <property type="protein sequence ID" value="KAK3047714.1"/>
    <property type="molecule type" value="Genomic_DNA"/>
</dbReference>
<dbReference type="PROSITE" id="PS50297">
    <property type="entry name" value="ANK_REP_REGION"/>
    <property type="match status" value="3"/>
</dbReference>
<dbReference type="Gene3D" id="1.25.40.20">
    <property type="entry name" value="Ankyrin repeat-containing domain"/>
    <property type="match status" value="2"/>
</dbReference>
<comment type="caution">
    <text evidence="7">The sequence shown here is derived from an EMBL/GenBank/DDBJ whole genome shotgun (WGS) entry which is preliminary data.</text>
</comment>
<organism evidence="7 8">
    <name type="scientific">Extremus antarcticus</name>
    <dbReference type="NCBI Taxonomy" id="702011"/>
    <lineage>
        <taxon>Eukaryota</taxon>
        <taxon>Fungi</taxon>
        <taxon>Dikarya</taxon>
        <taxon>Ascomycota</taxon>
        <taxon>Pezizomycotina</taxon>
        <taxon>Dothideomycetes</taxon>
        <taxon>Dothideomycetidae</taxon>
        <taxon>Mycosphaerellales</taxon>
        <taxon>Extremaceae</taxon>
        <taxon>Extremus</taxon>
    </lineage>
</organism>
<accession>A0AAJ0G5B2</accession>
<gene>
    <name evidence="7" type="ORF">LTR09_010828</name>
</gene>
<dbReference type="SUPFAM" id="SSF48403">
    <property type="entry name" value="Ankyrin repeat"/>
    <property type="match status" value="1"/>
</dbReference>
<feature type="repeat" description="ANK" evidence="3">
    <location>
        <begin position="587"/>
        <end position="619"/>
    </location>
</feature>
<evidence type="ECO:0000256" key="4">
    <source>
        <dbReference type="PROSITE-ProRule" id="PRU00176"/>
    </source>
</evidence>
<reference evidence="7" key="1">
    <citation type="submission" date="2023-04" db="EMBL/GenBank/DDBJ databases">
        <title>Black Yeasts Isolated from many extreme environments.</title>
        <authorList>
            <person name="Coleine C."/>
            <person name="Stajich J.E."/>
            <person name="Selbmann L."/>
        </authorList>
    </citation>
    <scope>NUCLEOTIDE SEQUENCE</scope>
    <source>
        <strain evidence="7">CCFEE 5312</strain>
    </source>
</reference>
<dbReference type="Gene3D" id="3.30.70.330">
    <property type="match status" value="1"/>
</dbReference>
<keyword evidence="8" id="KW-1185">Reference proteome</keyword>
<evidence type="ECO:0000256" key="1">
    <source>
        <dbReference type="ARBA" id="ARBA00022737"/>
    </source>
</evidence>
<name>A0AAJ0G5B2_9PEZI</name>
<dbReference type="InterPro" id="IPR002110">
    <property type="entry name" value="Ankyrin_rpt"/>
</dbReference>
<dbReference type="AlphaFoldDB" id="A0AAJ0G5B2"/>
<proteinExistence type="predicted"/>
<keyword evidence="1" id="KW-0677">Repeat</keyword>
<dbReference type="InterPro" id="IPR013087">
    <property type="entry name" value="Znf_C2H2_type"/>
</dbReference>
<evidence type="ECO:0000259" key="6">
    <source>
        <dbReference type="PROSITE" id="PS50102"/>
    </source>
</evidence>
<feature type="repeat" description="ANK" evidence="3">
    <location>
        <begin position="554"/>
        <end position="586"/>
    </location>
</feature>
<dbReference type="Proteomes" id="UP001271007">
    <property type="component" value="Unassembled WGS sequence"/>
</dbReference>
<evidence type="ECO:0000256" key="5">
    <source>
        <dbReference type="SAM" id="MobiDB-lite"/>
    </source>
</evidence>
<feature type="region of interest" description="Disordered" evidence="5">
    <location>
        <begin position="426"/>
        <end position="452"/>
    </location>
</feature>
<dbReference type="Pfam" id="PF12796">
    <property type="entry name" value="Ank_2"/>
    <property type="match status" value="2"/>
</dbReference>
<protein>
    <recommendedName>
        <fullName evidence="6">RRM domain-containing protein</fullName>
    </recommendedName>
</protein>
<keyword evidence="4" id="KW-0694">RNA-binding</keyword>
<dbReference type="SMART" id="SM00355">
    <property type="entry name" value="ZnF_C2H2"/>
    <property type="match status" value="4"/>
</dbReference>
<dbReference type="PANTHER" id="PTHR24126:SF14">
    <property type="entry name" value="ANK_REP_REGION DOMAIN-CONTAINING PROTEIN"/>
    <property type="match status" value="1"/>
</dbReference>
<feature type="compositionally biased region" description="Basic and acidic residues" evidence="5">
    <location>
        <begin position="433"/>
        <end position="446"/>
    </location>
</feature>
<evidence type="ECO:0000256" key="3">
    <source>
        <dbReference type="PROSITE-ProRule" id="PRU00023"/>
    </source>
</evidence>
<dbReference type="PANTHER" id="PTHR24126">
    <property type="entry name" value="ANKYRIN REPEAT, PH AND SEC7 DOMAIN CONTAINING PROTEIN SECG-RELATED"/>
    <property type="match status" value="1"/>
</dbReference>
<feature type="domain" description="RRM" evidence="6">
    <location>
        <begin position="268"/>
        <end position="338"/>
    </location>
</feature>
<feature type="repeat" description="ANK" evidence="3">
    <location>
        <begin position="521"/>
        <end position="553"/>
    </location>
</feature>
<dbReference type="InterPro" id="IPR000504">
    <property type="entry name" value="RRM_dom"/>
</dbReference>
<keyword evidence="2 3" id="KW-0040">ANK repeat</keyword>
<dbReference type="PROSITE" id="PS50102">
    <property type="entry name" value="RRM"/>
    <property type="match status" value="1"/>
</dbReference>
<dbReference type="InterPro" id="IPR036770">
    <property type="entry name" value="Ankyrin_rpt-contain_sf"/>
</dbReference>
<dbReference type="PROSITE" id="PS50088">
    <property type="entry name" value="ANK_REPEAT"/>
    <property type="match status" value="3"/>
</dbReference>
<evidence type="ECO:0000313" key="7">
    <source>
        <dbReference type="EMBL" id="KAK3047714.1"/>
    </source>
</evidence>
<dbReference type="SMART" id="SM00360">
    <property type="entry name" value="RRM"/>
    <property type="match status" value="1"/>
</dbReference>